<feature type="transmembrane region" description="Helical" evidence="6">
    <location>
        <begin position="20"/>
        <end position="40"/>
    </location>
</feature>
<feature type="transmembrane region" description="Helical" evidence="6">
    <location>
        <begin position="52"/>
        <end position="76"/>
    </location>
</feature>
<dbReference type="STRING" id="708187.A0A1Q8RXF6"/>
<feature type="domain" description="Rhodopsin" evidence="7">
    <location>
        <begin position="184"/>
        <end position="287"/>
    </location>
</feature>
<keyword evidence="9" id="KW-1185">Reference proteome</keyword>
<evidence type="ECO:0000313" key="9">
    <source>
        <dbReference type="Proteomes" id="UP000186583"/>
    </source>
</evidence>
<dbReference type="OrthoDB" id="4847433at2759"/>
<protein>
    <recommendedName>
        <fullName evidence="7">Rhodopsin domain-containing protein</fullName>
    </recommendedName>
</protein>
<gene>
    <name evidence="8" type="ORF">CCHL11_09789</name>
</gene>
<accession>A0A1Q8RXF6</accession>
<evidence type="ECO:0000259" key="7">
    <source>
        <dbReference type="Pfam" id="PF20684"/>
    </source>
</evidence>
<dbReference type="AlphaFoldDB" id="A0A1Q8RXF6"/>
<dbReference type="GO" id="GO:0016020">
    <property type="term" value="C:membrane"/>
    <property type="evidence" value="ECO:0007669"/>
    <property type="project" value="UniProtKB-SubCell"/>
</dbReference>
<dbReference type="EMBL" id="MPGH01000066">
    <property type="protein sequence ID" value="OLN90183.1"/>
    <property type="molecule type" value="Genomic_DNA"/>
</dbReference>
<dbReference type="Proteomes" id="UP000186583">
    <property type="component" value="Unassembled WGS sequence"/>
</dbReference>
<keyword evidence="4 6" id="KW-0472">Membrane</keyword>
<evidence type="ECO:0000256" key="6">
    <source>
        <dbReference type="SAM" id="Phobius"/>
    </source>
</evidence>
<feature type="transmembrane region" description="Helical" evidence="6">
    <location>
        <begin position="229"/>
        <end position="250"/>
    </location>
</feature>
<dbReference type="InterPro" id="IPR052337">
    <property type="entry name" value="SAT4-like"/>
</dbReference>
<evidence type="ECO:0000256" key="5">
    <source>
        <dbReference type="ARBA" id="ARBA00038359"/>
    </source>
</evidence>
<dbReference type="Pfam" id="PF20684">
    <property type="entry name" value="Fung_rhodopsin"/>
    <property type="match status" value="1"/>
</dbReference>
<comment type="caution">
    <text evidence="8">The sequence shown here is derived from an EMBL/GenBank/DDBJ whole genome shotgun (WGS) entry which is preliminary data.</text>
</comment>
<evidence type="ECO:0000313" key="8">
    <source>
        <dbReference type="EMBL" id="OLN90183.1"/>
    </source>
</evidence>
<evidence type="ECO:0000256" key="2">
    <source>
        <dbReference type="ARBA" id="ARBA00022692"/>
    </source>
</evidence>
<organism evidence="8 9">
    <name type="scientific">Colletotrichum chlorophyti</name>
    <dbReference type="NCBI Taxonomy" id="708187"/>
    <lineage>
        <taxon>Eukaryota</taxon>
        <taxon>Fungi</taxon>
        <taxon>Dikarya</taxon>
        <taxon>Ascomycota</taxon>
        <taxon>Pezizomycotina</taxon>
        <taxon>Sordariomycetes</taxon>
        <taxon>Hypocreomycetidae</taxon>
        <taxon>Glomerellales</taxon>
        <taxon>Glomerellaceae</taxon>
        <taxon>Colletotrichum</taxon>
    </lineage>
</organism>
<proteinExistence type="inferred from homology"/>
<evidence type="ECO:0000256" key="4">
    <source>
        <dbReference type="ARBA" id="ARBA00023136"/>
    </source>
</evidence>
<feature type="transmembrane region" description="Helical" evidence="6">
    <location>
        <begin position="195"/>
        <end position="217"/>
    </location>
</feature>
<dbReference type="PANTHER" id="PTHR33048">
    <property type="entry name" value="PTH11-LIKE INTEGRAL MEMBRANE PROTEIN (AFU_ORTHOLOGUE AFUA_5G11245)"/>
    <property type="match status" value="1"/>
</dbReference>
<comment type="similarity">
    <text evidence="5">Belongs to the SAT4 family.</text>
</comment>
<reference evidence="8 9" key="1">
    <citation type="submission" date="2016-11" db="EMBL/GenBank/DDBJ databases">
        <title>Draft Genome Assembly of Colletotrichum chlorophyti a pathogen of herbaceous plants.</title>
        <authorList>
            <person name="Gan P."/>
            <person name="Narusaka M."/>
            <person name="Tsushima A."/>
            <person name="Narusaka Y."/>
            <person name="Takano Y."/>
            <person name="Shirasu K."/>
        </authorList>
    </citation>
    <scope>NUCLEOTIDE SEQUENCE [LARGE SCALE GENOMIC DNA]</scope>
    <source>
        <strain evidence="8 9">NTL11</strain>
    </source>
</reference>
<dbReference type="InterPro" id="IPR049326">
    <property type="entry name" value="Rhodopsin_dom_fungi"/>
</dbReference>
<comment type="subcellular location">
    <subcellularLocation>
        <location evidence="1">Membrane</location>
        <topology evidence="1">Multi-pass membrane protein</topology>
    </subcellularLocation>
</comment>
<dbReference type="PANTHER" id="PTHR33048:SF152">
    <property type="entry name" value="INTEGRAL MEMBRANE PROTEIN"/>
    <property type="match status" value="1"/>
</dbReference>
<evidence type="ECO:0000256" key="1">
    <source>
        <dbReference type="ARBA" id="ARBA00004141"/>
    </source>
</evidence>
<name>A0A1Q8RXF6_9PEZI</name>
<evidence type="ECO:0000256" key="3">
    <source>
        <dbReference type="ARBA" id="ARBA00022989"/>
    </source>
</evidence>
<sequence length="315" mass="36090">MTVDLLDGMLKRDQGYESEIRVWVIVGFTIILIRFVVRIRMFGLQGLRGDDYAMVLILIQLFVQTCLAWVASFLVLDIVYHCGTTLDLTIDQIRVLSDEEVSRLARGSKFQLTAWYLYSAQLWSMKGTLNLWVVATCSISYVPDMVYDSIVLSHSRHNNLWVSAGAIAKFSIRYHHNWAVRPLPSDRCLFKTQNLLVTTFFNIITDVAILSLPIPALRMMRVPVYKKMFIVSLVCSGFYFITAAIMRVTVTMSLERSTLVVNLWGTRELGAGLIATNAPSLRPLLSRKFWHWHYKPPFRNLEVLDSARRSRTTIG</sequence>
<keyword evidence="3 6" id="KW-1133">Transmembrane helix</keyword>
<keyword evidence="2 6" id="KW-0812">Transmembrane</keyword>